<dbReference type="InterPro" id="IPR018391">
    <property type="entry name" value="PQQ_b-propeller_rpt"/>
</dbReference>
<dbReference type="InterPro" id="IPR011047">
    <property type="entry name" value="Quinoprotein_ADH-like_sf"/>
</dbReference>
<dbReference type="SUPFAM" id="SSF50998">
    <property type="entry name" value="Quinoprotein alcohol dehydrogenase-like"/>
    <property type="match status" value="1"/>
</dbReference>
<evidence type="ECO:0000256" key="1">
    <source>
        <dbReference type="SAM" id="MobiDB-lite"/>
    </source>
</evidence>
<dbReference type="Gene3D" id="2.130.10.10">
    <property type="entry name" value="YVTN repeat-like/Quinoprotein amine dehydrogenase"/>
    <property type="match status" value="1"/>
</dbReference>
<keyword evidence="5" id="KW-1185">Reference proteome</keyword>
<evidence type="ECO:0000313" key="5">
    <source>
        <dbReference type="Proteomes" id="UP001189429"/>
    </source>
</evidence>
<dbReference type="InterPro" id="IPR015943">
    <property type="entry name" value="WD40/YVTN_repeat-like_dom_sf"/>
</dbReference>
<feature type="domain" description="Pyrrolo-quinoline quinone repeat" evidence="3">
    <location>
        <begin position="339"/>
        <end position="463"/>
    </location>
</feature>
<keyword evidence="2" id="KW-0732">Signal</keyword>
<accession>A0ABN9RU35</accession>
<gene>
    <name evidence="4" type="ORF">PCOR1329_LOCUS22140</name>
</gene>
<feature type="signal peptide" evidence="2">
    <location>
        <begin position="1"/>
        <end position="19"/>
    </location>
</feature>
<feature type="compositionally biased region" description="Basic residues" evidence="1">
    <location>
        <begin position="115"/>
        <end position="124"/>
    </location>
</feature>
<feature type="region of interest" description="Disordered" evidence="1">
    <location>
        <begin position="30"/>
        <end position="60"/>
    </location>
</feature>
<evidence type="ECO:0000313" key="4">
    <source>
        <dbReference type="EMBL" id="CAK0820478.1"/>
    </source>
</evidence>
<reference evidence="4" key="1">
    <citation type="submission" date="2023-10" db="EMBL/GenBank/DDBJ databases">
        <authorList>
            <person name="Chen Y."/>
            <person name="Shah S."/>
            <person name="Dougan E. K."/>
            <person name="Thang M."/>
            <person name="Chan C."/>
        </authorList>
    </citation>
    <scope>NUCLEOTIDE SEQUENCE [LARGE SCALE GENOMIC DNA]</scope>
</reference>
<feature type="compositionally biased region" description="Polar residues" evidence="1">
    <location>
        <begin position="96"/>
        <end position="106"/>
    </location>
</feature>
<feature type="compositionally biased region" description="Low complexity" evidence="1">
    <location>
        <begin position="45"/>
        <end position="60"/>
    </location>
</feature>
<evidence type="ECO:0000256" key="2">
    <source>
        <dbReference type="SAM" id="SignalP"/>
    </source>
</evidence>
<dbReference type="InterPro" id="IPR002372">
    <property type="entry name" value="PQQ_rpt_dom"/>
</dbReference>
<organism evidence="4 5">
    <name type="scientific">Prorocentrum cordatum</name>
    <dbReference type="NCBI Taxonomy" id="2364126"/>
    <lineage>
        <taxon>Eukaryota</taxon>
        <taxon>Sar</taxon>
        <taxon>Alveolata</taxon>
        <taxon>Dinophyceae</taxon>
        <taxon>Prorocentrales</taxon>
        <taxon>Prorocentraceae</taxon>
        <taxon>Prorocentrum</taxon>
    </lineage>
</organism>
<dbReference type="PANTHER" id="PTHR34512">
    <property type="entry name" value="CELL SURFACE PROTEIN"/>
    <property type="match status" value="1"/>
</dbReference>
<dbReference type="PANTHER" id="PTHR34512:SF30">
    <property type="entry name" value="OUTER MEMBRANE PROTEIN ASSEMBLY FACTOR BAMB"/>
    <property type="match status" value="1"/>
</dbReference>
<name>A0ABN9RU35_9DINO</name>
<dbReference type="Proteomes" id="UP001189429">
    <property type="component" value="Unassembled WGS sequence"/>
</dbReference>
<proteinExistence type="predicted"/>
<dbReference type="EMBL" id="CAUYUJ010007358">
    <property type="protein sequence ID" value="CAK0820478.1"/>
    <property type="molecule type" value="Genomic_DNA"/>
</dbReference>
<feature type="region of interest" description="Disordered" evidence="1">
    <location>
        <begin position="72"/>
        <end position="132"/>
    </location>
</feature>
<comment type="caution">
    <text evidence="4">The sequence shown here is derived from an EMBL/GenBank/DDBJ whole genome shotgun (WGS) entry which is preliminary data.</text>
</comment>
<dbReference type="Pfam" id="PF13360">
    <property type="entry name" value="PQQ_2"/>
    <property type="match status" value="1"/>
</dbReference>
<evidence type="ECO:0000259" key="3">
    <source>
        <dbReference type="Pfam" id="PF13360"/>
    </source>
</evidence>
<feature type="compositionally biased region" description="Low complexity" evidence="1">
    <location>
        <begin position="72"/>
        <end position="95"/>
    </location>
</feature>
<feature type="chain" id="PRO_5045117207" description="Pyrrolo-quinoline quinone repeat domain-containing protein" evidence="2">
    <location>
        <begin position="20"/>
        <end position="764"/>
    </location>
</feature>
<feature type="region of interest" description="Disordered" evidence="1">
    <location>
        <begin position="744"/>
        <end position="764"/>
    </location>
</feature>
<dbReference type="SMART" id="SM00564">
    <property type="entry name" value="PQQ"/>
    <property type="match status" value="6"/>
</dbReference>
<protein>
    <recommendedName>
        <fullName evidence="3">Pyrrolo-quinoline quinone repeat domain-containing protein</fullName>
    </recommendedName>
</protein>
<sequence length="764" mass="82091">MAPAGVHLLVALQLLPALAIGVLRHASASERTAGGLGRAARADRSASAAEKSAAGSERAAAGARVASAAERLEAGAGRTARAATTARTTRYSASSGGQDTKTTSLGKMNKMGVTRYKRQARQKTKRSDGKFFWPDPVNREGEVYSGATDLLDNISWGWHHPTGVYSTIPVGSPLFDDEQNIYIGSDDAIRKFDVTGTILWSYAPRGQLAAAPTLMLGSSRRLAARVDSEEVAEEENLVRPDWASANESANPVVFNQFKVGDLVKVKPGFGYRADGKDLYKAGDVGTITGVMQDGEGSRAVISWTRSGHKSMVKLHALQDRFLRVQQQRTEAATLPSMLVGSTTSGFVFAIDLASGEELWVTWASNDIAGVKGAVAGKDGIIVVATDKCSDRYCYRYRNQTNPLTPGNSKVRGLSAVDGTAVWEFKTTSPVWNMVPLWGPDDTVLFQDWEGRLYSLDLLTGGLRFKVGGDIGTHTHAAATYDPGHNIAFALGMRHYNVENYHMDDAIGTDGGKYCNPYVAPGILINCWTWPGGRGFVRGYNASSGRMIWDRATPEPPASAATGMLTSLGHTRLVVTMAFNCRFNSPSQIWALDPNNGDIRWMRDGPTLWTNQCAGDREGADIRRAMGGRATCYPNSWSLPVIDAQGDVYVGHQVGVLQRWGTPTGLGGARNVQLLSTLTTGVAFQDASIAFSSDLMAVSTCTSLMVFQTYTEQFANGTSWSVSHDEYSPSAGMVHGDEVSHNISETPHIVPTGAPGSGSSPWDVR</sequence>